<proteinExistence type="predicted"/>
<evidence type="ECO:0000313" key="7">
    <source>
        <dbReference type="EMBL" id="KAL3850074.1"/>
    </source>
</evidence>
<sequence length="613" mass="68557">MNHTFHQSLVFIIIIIIFFPLCTLAQNNGNITVGTSLTATENSSPWLSPSGDFAFGFQQLGDNNDLFQLSIWFNRIPDRTIVWYPRGTNPVPRGSTLQLDAAGLLLRDPRGRLLWNTNGLVDEVAYAFMNNTGNFVLLHSNSTWLWESFRNPSDTILPTQTIEIDGMLVSRKTQTNFSEGRFYARMLGDGNFVFNTRSVPSNTGFDDEYYSSFTSGVNASSSGYQVLFNDRGSISIRRRNGQQTILTPRSIPPASDNYHRATLDFDGVFTQYYHPRNFSGNPGWIPASFWPENICFNINGDTGSGACGYNSVCRLENQRPVCQCPQGYSLADPNNAYGDCRPRFVPTCADGEIRSDLYELLEISDTDWPKNDYELIEPSTVDNCTAACLNDCFCAAVIFRNNSCWKKKLPLSNGRVDATLGLAAFLKFRRGDIPPLTPNVPNPSNHTRDQRTLILVISALLGSSVFVNFILIGVTCLGFFLIYSKKIPSQDQVHSTNLRCFTYKELVQATNGFKEELGRGAFGIVYKGDVPNGSKAIVAVKKLDRVAQDTEKEFRTEALRDRERLERFLMVGIWCIQEDSSLRPTMRKASQMLEGIVEVAVPPCPSPFSLTPT</sequence>
<feature type="domain" description="Bulb-type lectin" evidence="6">
    <location>
        <begin position="32"/>
        <end position="150"/>
    </location>
</feature>
<dbReference type="EMBL" id="JBJXBP010000001">
    <property type="protein sequence ID" value="KAL3850074.1"/>
    <property type="molecule type" value="Genomic_DNA"/>
</dbReference>
<keyword evidence="4" id="KW-1133">Transmembrane helix</keyword>
<dbReference type="Gene3D" id="3.30.200.20">
    <property type="entry name" value="Phosphorylase Kinase, domain 1"/>
    <property type="match status" value="1"/>
</dbReference>
<dbReference type="PROSITE" id="PS50927">
    <property type="entry name" value="BULB_LECTIN"/>
    <property type="match status" value="1"/>
</dbReference>
<keyword evidence="2" id="KW-0325">Glycoprotein</keyword>
<comment type="caution">
    <text evidence="7">The sequence shown here is derived from an EMBL/GenBank/DDBJ whole genome shotgun (WGS) entry which is preliminary data.</text>
</comment>
<keyword evidence="8" id="KW-1185">Reference proteome</keyword>
<dbReference type="InterPro" id="IPR017441">
    <property type="entry name" value="Protein_kinase_ATP_BS"/>
</dbReference>
<protein>
    <recommendedName>
        <fullName evidence="6">Bulb-type lectin domain-containing protein</fullName>
    </recommendedName>
</protein>
<keyword evidence="3" id="KW-0547">Nucleotide-binding</keyword>
<evidence type="ECO:0000256" key="3">
    <source>
        <dbReference type="PROSITE-ProRule" id="PRU10141"/>
    </source>
</evidence>
<organism evidence="7 8">
    <name type="scientific">Penstemon smallii</name>
    <dbReference type="NCBI Taxonomy" id="265156"/>
    <lineage>
        <taxon>Eukaryota</taxon>
        <taxon>Viridiplantae</taxon>
        <taxon>Streptophyta</taxon>
        <taxon>Embryophyta</taxon>
        <taxon>Tracheophyta</taxon>
        <taxon>Spermatophyta</taxon>
        <taxon>Magnoliopsida</taxon>
        <taxon>eudicotyledons</taxon>
        <taxon>Gunneridae</taxon>
        <taxon>Pentapetalae</taxon>
        <taxon>asterids</taxon>
        <taxon>lamiids</taxon>
        <taxon>Lamiales</taxon>
        <taxon>Plantaginaceae</taxon>
        <taxon>Cheloneae</taxon>
        <taxon>Penstemon</taxon>
    </lineage>
</organism>
<dbReference type="InterPro" id="IPR011009">
    <property type="entry name" value="Kinase-like_dom_sf"/>
</dbReference>
<evidence type="ECO:0000256" key="4">
    <source>
        <dbReference type="SAM" id="Phobius"/>
    </source>
</evidence>
<dbReference type="SMART" id="SM00108">
    <property type="entry name" value="B_lectin"/>
    <property type="match status" value="1"/>
</dbReference>
<feature type="binding site" evidence="3">
    <location>
        <position position="542"/>
    </location>
    <ligand>
        <name>ATP</name>
        <dbReference type="ChEBI" id="CHEBI:30616"/>
    </ligand>
</feature>
<evidence type="ECO:0000259" key="6">
    <source>
        <dbReference type="PROSITE" id="PS50927"/>
    </source>
</evidence>
<dbReference type="InterPro" id="IPR036426">
    <property type="entry name" value="Bulb-type_lectin_dom_sf"/>
</dbReference>
<feature type="chain" id="PRO_5044781753" description="Bulb-type lectin domain-containing protein" evidence="5">
    <location>
        <begin position="26"/>
        <end position="613"/>
    </location>
</feature>
<dbReference type="InterPro" id="IPR051343">
    <property type="entry name" value="G-type_lectin_kinases/EP1-like"/>
</dbReference>
<keyword evidence="3" id="KW-0067">ATP-binding</keyword>
<dbReference type="Gene3D" id="2.90.10.10">
    <property type="entry name" value="Bulb-type lectin domain"/>
    <property type="match status" value="2"/>
</dbReference>
<dbReference type="PROSITE" id="PS00107">
    <property type="entry name" value="PROTEIN_KINASE_ATP"/>
    <property type="match status" value="1"/>
</dbReference>
<dbReference type="PANTHER" id="PTHR47976:SF15">
    <property type="entry name" value="G-TYPE LECTIN S-RECEPTOR-LIKE SERINE_THREONINE-PROTEIN KINASE RLK1"/>
    <property type="match status" value="1"/>
</dbReference>
<keyword evidence="4" id="KW-0472">Membrane</keyword>
<evidence type="ECO:0000313" key="8">
    <source>
        <dbReference type="Proteomes" id="UP001634393"/>
    </source>
</evidence>
<dbReference type="SUPFAM" id="SSF51110">
    <property type="entry name" value="alpha-D-mannose-specific plant lectins"/>
    <property type="match status" value="1"/>
</dbReference>
<dbReference type="GO" id="GO:0005524">
    <property type="term" value="F:ATP binding"/>
    <property type="evidence" value="ECO:0007669"/>
    <property type="project" value="UniProtKB-UniRule"/>
</dbReference>
<gene>
    <name evidence="7" type="ORF">ACJIZ3_011956</name>
</gene>
<keyword evidence="4" id="KW-0812">Transmembrane</keyword>
<keyword evidence="1 5" id="KW-0732">Signal</keyword>
<dbReference type="FunFam" id="2.90.10.10:FF:000013">
    <property type="entry name" value="G-type lectin S-receptor-like serine/threonine-protein kinase LECRK1"/>
    <property type="match status" value="1"/>
</dbReference>
<accession>A0ABD3UKL0</accession>
<dbReference type="PANTHER" id="PTHR47976">
    <property type="entry name" value="G-TYPE LECTIN S-RECEPTOR-LIKE SERINE/THREONINE-PROTEIN KINASE SD2-5"/>
    <property type="match status" value="1"/>
</dbReference>
<evidence type="ECO:0000256" key="2">
    <source>
        <dbReference type="ARBA" id="ARBA00023180"/>
    </source>
</evidence>
<evidence type="ECO:0000256" key="5">
    <source>
        <dbReference type="SAM" id="SignalP"/>
    </source>
</evidence>
<dbReference type="AlphaFoldDB" id="A0ABD3UKL0"/>
<feature type="signal peptide" evidence="5">
    <location>
        <begin position="1"/>
        <end position="25"/>
    </location>
</feature>
<evidence type="ECO:0000256" key="1">
    <source>
        <dbReference type="ARBA" id="ARBA00022729"/>
    </source>
</evidence>
<name>A0ABD3UKL0_9LAMI</name>
<feature type="transmembrane region" description="Helical" evidence="4">
    <location>
        <begin position="453"/>
        <end position="483"/>
    </location>
</feature>
<dbReference type="Proteomes" id="UP001634393">
    <property type="component" value="Unassembled WGS sequence"/>
</dbReference>
<dbReference type="SUPFAM" id="SSF56112">
    <property type="entry name" value="Protein kinase-like (PK-like)"/>
    <property type="match status" value="1"/>
</dbReference>
<dbReference type="CDD" id="cd01098">
    <property type="entry name" value="PAN_AP_plant"/>
    <property type="match status" value="1"/>
</dbReference>
<reference evidence="7 8" key="1">
    <citation type="submission" date="2024-12" db="EMBL/GenBank/DDBJ databases">
        <title>The unique morphological basis and parallel evolutionary history of personate flowers in Penstemon.</title>
        <authorList>
            <person name="Depatie T.H."/>
            <person name="Wessinger C.A."/>
        </authorList>
    </citation>
    <scope>NUCLEOTIDE SEQUENCE [LARGE SCALE GENOMIC DNA]</scope>
    <source>
        <strain evidence="7">WTNN_2</strain>
        <tissue evidence="7">Leaf</tissue>
    </source>
</reference>
<dbReference type="Pfam" id="PF01453">
    <property type="entry name" value="B_lectin"/>
    <property type="match status" value="1"/>
</dbReference>
<dbReference type="InterPro" id="IPR001480">
    <property type="entry name" value="Bulb-type_lectin_dom"/>
</dbReference>